<gene>
    <name evidence="2" type="ORF">PVT71_00215</name>
</gene>
<name>A0AAU8AFZ9_9RHOB</name>
<proteinExistence type="predicted"/>
<dbReference type="CDD" id="cd09117">
    <property type="entry name" value="PLDc_Bfil_DEXD_like"/>
    <property type="match status" value="1"/>
</dbReference>
<accession>A0AAU8AFZ9</accession>
<feature type="compositionally biased region" description="Basic and acidic residues" evidence="1">
    <location>
        <begin position="486"/>
        <end position="498"/>
    </location>
</feature>
<feature type="region of interest" description="Disordered" evidence="1">
    <location>
        <begin position="560"/>
        <end position="592"/>
    </location>
</feature>
<dbReference type="AlphaFoldDB" id="A0AAU8AFZ9"/>
<dbReference type="Gene3D" id="3.30.870.10">
    <property type="entry name" value="Endonuclease Chain A"/>
    <property type="match status" value="2"/>
</dbReference>
<protein>
    <submittedName>
        <fullName evidence="2">Phospholipase D-like domain-containing protein</fullName>
    </submittedName>
</protein>
<reference evidence="2" key="1">
    <citation type="submission" date="2023-02" db="EMBL/GenBank/DDBJ databases">
        <title>Description and genomic characterization of Salipiger bruguierae sp. nov., isolated from the sediment of mangrove plant Bruguiera sexangula.</title>
        <authorList>
            <person name="Long M."/>
        </authorList>
    </citation>
    <scope>NUCLEOTIDE SEQUENCE</scope>
    <source>
        <strain evidence="2">H15</strain>
    </source>
</reference>
<evidence type="ECO:0000256" key="1">
    <source>
        <dbReference type="SAM" id="MobiDB-lite"/>
    </source>
</evidence>
<dbReference type="EMBL" id="CP123384">
    <property type="protein sequence ID" value="XCC93664.1"/>
    <property type="molecule type" value="Genomic_DNA"/>
</dbReference>
<evidence type="ECO:0000313" key="2">
    <source>
        <dbReference type="EMBL" id="XCC93664.1"/>
    </source>
</evidence>
<sequence length="762" mass="81492">MRYDEAFYADSYHSALMTTFAFDPTVFDNVVLVALRSRGCRNIAVIADRDMLNQTLRDVGAPHAAGVKYHMAKRAVAGSFHPKIVLQLGQDGGRLMVGSANLTGPGLVSNFEGVSSLIVTAADRTAAPLLAAAFAYFERHCDPADPAMQRALARARRSTPWLAETEAATEVVIKGTKVALLTEMEEGGIAAAMSRFIDGDTIQDLVVVSPYWDASLDGLKSLRELLGNPQVSLVVDRDEQDFDAETFQRLDAARLHSSEKLPQIAERKLHAKIVVARGQKADYVLAGSANASKAGLLGHFGGPGNAEACLIRAEDPGSAIARLGLGQCLTSEMPLADLRLRRRDETGSGSGARIVDGGMFCLDGSRLRWAPPTGRPSEGASISLLDHEGIELHQGMPVLSGEGWVIELASGSSQPRQAIVHFPDGETSIPSPVAVLSDLERNARAANPSQVDRILGEIEQSLDVDFDMLRLALMIDGDTRRTAAAKADRQTLKVRNDEAPEENNAPTYTSEEFRRVAVSEDAGCRADARHGPLGDLRDIINRRLGLFEKHGAEEVDALSAIIGGGTPPPPRPSSAATSKARPSRSFHDAKQRAKKLVEHVNRTCQVLREPDVDALSYGNSIRLRLLVMAVLREACPAGVAPGPDHGLSSTDPAQSWVRMLGRLMAEVVRSLAKSETGALDDEGLEALALFQFAASLASEVAVRQDMNLSVARQLQGINGAMAKAIQEKLADTGASNDKLAKTLAALSSHYAHLSSTAAMAQA</sequence>
<organism evidence="2">
    <name type="scientific">Alloyangia sp. H15</name>
    <dbReference type="NCBI Taxonomy" id="3029062"/>
    <lineage>
        <taxon>Bacteria</taxon>
        <taxon>Pseudomonadati</taxon>
        <taxon>Pseudomonadota</taxon>
        <taxon>Alphaproteobacteria</taxon>
        <taxon>Rhodobacterales</taxon>
        <taxon>Roseobacteraceae</taxon>
        <taxon>Alloyangia</taxon>
    </lineage>
</organism>
<dbReference type="RefSeq" id="WP_353472485.1">
    <property type="nucleotide sequence ID" value="NZ_CP123384.1"/>
</dbReference>
<feature type="region of interest" description="Disordered" evidence="1">
    <location>
        <begin position="486"/>
        <end position="510"/>
    </location>
</feature>